<evidence type="ECO:0000256" key="16">
    <source>
        <dbReference type="ARBA" id="ARBA00024827"/>
    </source>
</evidence>
<dbReference type="EC" id="2.7.13.3" evidence="4"/>
<dbReference type="EMBL" id="CP158357">
    <property type="protein sequence ID" value="XBX76536.1"/>
    <property type="molecule type" value="Genomic_DNA"/>
</dbReference>
<dbReference type="GO" id="GO:0051539">
    <property type="term" value="F:4 iron, 4 sulfur cluster binding"/>
    <property type="evidence" value="ECO:0007669"/>
    <property type="project" value="UniProtKB-KW"/>
</dbReference>
<evidence type="ECO:0000256" key="9">
    <source>
        <dbReference type="ARBA" id="ARBA00022679"/>
    </source>
</evidence>
<keyword evidence="8" id="KW-0597">Phosphoprotein</keyword>
<dbReference type="Gene3D" id="3.30.565.10">
    <property type="entry name" value="Histidine kinase-like ATPase, C-terminal domain"/>
    <property type="match status" value="1"/>
</dbReference>
<keyword evidence="9" id="KW-0808">Transferase</keyword>
<comment type="catalytic activity">
    <reaction evidence="1">
        <text>ATP + protein L-histidine = ADP + protein N-phospho-L-histidine.</text>
        <dbReference type="EC" id="2.7.13.3"/>
    </reaction>
</comment>
<dbReference type="PANTHER" id="PTHR24421">
    <property type="entry name" value="NITRATE/NITRITE SENSOR PROTEIN NARX-RELATED"/>
    <property type="match status" value="1"/>
</dbReference>
<keyword evidence="14" id="KW-0902">Two-component regulatory system</keyword>
<evidence type="ECO:0000256" key="7">
    <source>
        <dbReference type="ARBA" id="ARBA00022490"/>
    </source>
</evidence>
<dbReference type="GO" id="GO:0005524">
    <property type="term" value="F:ATP binding"/>
    <property type="evidence" value="ECO:0007669"/>
    <property type="project" value="UniProtKB-KW"/>
</dbReference>
<keyword evidence="15" id="KW-0411">Iron-sulfur</keyword>
<evidence type="ECO:0000256" key="15">
    <source>
        <dbReference type="ARBA" id="ARBA00023014"/>
    </source>
</evidence>
<dbReference type="PRINTS" id="PR00344">
    <property type="entry name" value="BCTRLSENSOR"/>
</dbReference>
<dbReference type="GO" id="GO:0000155">
    <property type="term" value="F:phosphorelay sensor kinase activity"/>
    <property type="evidence" value="ECO:0007669"/>
    <property type="project" value="InterPro"/>
</dbReference>
<evidence type="ECO:0000313" key="20">
    <source>
        <dbReference type="EMBL" id="XBX76536.1"/>
    </source>
</evidence>
<proteinExistence type="predicted"/>
<dbReference type="SUPFAM" id="SSF55874">
    <property type="entry name" value="ATPase domain of HSP90 chaperone/DNA topoisomerase II/histidine kinase"/>
    <property type="match status" value="1"/>
</dbReference>
<evidence type="ECO:0000256" key="8">
    <source>
        <dbReference type="ARBA" id="ARBA00022553"/>
    </source>
</evidence>
<keyword evidence="18" id="KW-0812">Transmembrane</keyword>
<keyword evidence="15" id="KW-0479">Metal-binding</keyword>
<feature type="transmembrane region" description="Helical" evidence="18">
    <location>
        <begin position="138"/>
        <end position="161"/>
    </location>
</feature>
<evidence type="ECO:0000256" key="2">
    <source>
        <dbReference type="ARBA" id="ARBA00001966"/>
    </source>
</evidence>
<evidence type="ECO:0000256" key="17">
    <source>
        <dbReference type="ARBA" id="ARBA00030800"/>
    </source>
</evidence>
<evidence type="ECO:0000256" key="11">
    <source>
        <dbReference type="ARBA" id="ARBA00022777"/>
    </source>
</evidence>
<dbReference type="GO" id="GO:0046983">
    <property type="term" value="F:protein dimerization activity"/>
    <property type="evidence" value="ECO:0007669"/>
    <property type="project" value="InterPro"/>
</dbReference>
<dbReference type="PANTHER" id="PTHR24421:SF10">
    <property type="entry name" value="NITRATE_NITRITE SENSOR PROTEIN NARQ"/>
    <property type="match status" value="1"/>
</dbReference>
<comment type="cofactor">
    <cofactor evidence="2">
        <name>[4Fe-4S] cluster</name>
        <dbReference type="ChEBI" id="CHEBI:49883"/>
    </cofactor>
</comment>
<dbReference type="Pfam" id="PF07730">
    <property type="entry name" value="HisKA_3"/>
    <property type="match status" value="1"/>
</dbReference>
<keyword evidence="7" id="KW-0963">Cytoplasm</keyword>
<keyword evidence="12 20" id="KW-0067">ATP-binding</keyword>
<evidence type="ECO:0000256" key="4">
    <source>
        <dbReference type="ARBA" id="ARBA00012438"/>
    </source>
</evidence>
<organism evidence="20">
    <name type="scientific">Microbacterium sp. A8/3-1</name>
    <dbReference type="NCBI Taxonomy" id="3160749"/>
    <lineage>
        <taxon>Bacteria</taxon>
        <taxon>Bacillati</taxon>
        <taxon>Actinomycetota</taxon>
        <taxon>Actinomycetes</taxon>
        <taxon>Micrococcales</taxon>
        <taxon>Microbacteriaceae</taxon>
        <taxon>Microbacterium</taxon>
    </lineage>
</organism>
<dbReference type="CDD" id="cd16917">
    <property type="entry name" value="HATPase_UhpB-NarQ-NarX-like"/>
    <property type="match status" value="1"/>
</dbReference>
<evidence type="ECO:0000256" key="14">
    <source>
        <dbReference type="ARBA" id="ARBA00023012"/>
    </source>
</evidence>
<feature type="transmembrane region" description="Helical" evidence="18">
    <location>
        <begin position="115"/>
        <end position="132"/>
    </location>
</feature>
<sequence>MSAVVRERVGWDLASAALFVVIVILAFTLPPRFPGSSWFLVATAVGIAAVYAFGARRYVSLREGPEPSPPVSWLLQAALIALLAIGTSIEPTMMLLQTIVLPLIWMTSRSTRQSILVTLLNAVVLSIAYAASDGFSPGMLLAGVVTSGLSAAFSIALGLWITRIAEWGSERQRLLAELTAAQHGLEAASRESGAAAERARLAREVHDTIAQSLTSIVMLAERSRLDGSHEAISLIEDAAREALREARALVVVESSAADPSGSLAEALRRLGERFGRETGLPVSVEASPLVVPRDLQVVLLRCAQEGLANVRKHAAAGAASLVLTVDDEAVLVVSDDGRGLGGVRPDGADIGAGGGFGLAGMRDRVALVGGTLEARDGEAAGTTLTVRIPLTVGQETA</sequence>
<evidence type="ECO:0000256" key="5">
    <source>
        <dbReference type="ARBA" id="ARBA00017322"/>
    </source>
</evidence>
<dbReference type="GO" id="GO:0005737">
    <property type="term" value="C:cytoplasm"/>
    <property type="evidence" value="ECO:0007669"/>
    <property type="project" value="UniProtKB-SubCell"/>
</dbReference>
<keyword evidence="11" id="KW-0418">Kinase</keyword>
<dbReference type="InterPro" id="IPR003594">
    <property type="entry name" value="HATPase_dom"/>
</dbReference>
<keyword evidence="13" id="KW-0408">Iron</keyword>
<protein>
    <recommendedName>
        <fullName evidence="5">Oxygen sensor histidine kinase NreB</fullName>
        <ecNumber evidence="4">2.7.13.3</ecNumber>
    </recommendedName>
    <alternativeName>
        <fullName evidence="17">Nitrogen regulation protein B</fullName>
    </alternativeName>
</protein>
<evidence type="ECO:0000256" key="3">
    <source>
        <dbReference type="ARBA" id="ARBA00004496"/>
    </source>
</evidence>
<dbReference type="Gene3D" id="1.20.5.1930">
    <property type="match status" value="1"/>
</dbReference>
<comment type="subcellular location">
    <subcellularLocation>
        <location evidence="3">Cytoplasm</location>
    </subcellularLocation>
</comment>
<reference evidence="20" key="1">
    <citation type="submission" date="2024-06" db="EMBL/GenBank/DDBJ databases">
        <title>Draft genome sequence of Microbacterium sp. strain A8/3-1, isolated from Oxytropis tragacanthoides Fisch. ex DC. Root nodules in the Altai region of Russia.</title>
        <authorList>
            <person name="Sazanova A."/>
            <person name="Guro P."/>
            <person name="Kuznetsova I."/>
            <person name="Belimov A."/>
            <person name="Safronova V."/>
        </authorList>
    </citation>
    <scope>NUCLEOTIDE SEQUENCE</scope>
    <source>
        <strain evidence="20">A8/3-1</strain>
    </source>
</reference>
<dbReference type="InterPro" id="IPR004358">
    <property type="entry name" value="Sig_transdc_His_kin-like_C"/>
</dbReference>
<dbReference type="InterPro" id="IPR017205">
    <property type="entry name" value="Sig_transdc_His_kinase_ChrS"/>
</dbReference>
<dbReference type="InterPro" id="IPR050482">
    <property type="entry name" value="Sensor_HK_TwoCompSys"/>
</dbReference>
<evidence type="ECO:0000256" key="1">
    <source>
        <dbReference type="ARBA" id="ARBA00000085"/>
    </source>
</evidence>
<evidence type="ECO:0000256" key="6">
    <source>
        <dbReference type="ARBA" id="ARBA00022485"/>
    </source>
</evidence>
<evidence type="ECO:0000259" key="19">
    <source>
        <dbReference type="SMART" id="SM00387"/>
    </source>
</evidence>
<keyword evidence="10" id="KW-0547">Nucleotide-binding</keyword>
<comment type="function">
    <text evidence="16">Member of the two-component regulatory system NreB/NreC involved in the control of dissimilatory nitrate/nitrite reduction in response to oxygen. NreB functions as a direct oxygen sensor histidine kinase which is autophosphorylated, in the absence of oxygen, probably at the conserved histidine residue, and transfers its phosphate group probably to a conserved aspartate residue of NreC. NreB/NreC activates the expression of the nitrate (narGHJI) and nitrite (nir) reductase operons, as well as the putative nitrate transporter gene narT.</text>
</comment>
<dbReference type="AlphaFoldDB" id="A0AAU7VRC6"/>
<keyword evidence="18" id="KW-1133">Transmembrane helix</keyword>
<gene>
    <name evidence="20" type="ORF">ABS642_11480</name>
</gene>
<dbReference type="SMART" id="SM00387">
    <property type="entry name" value="HATPase_c"/>
    <property type="match status" value="1"/>
</dbReference>
<dbReference type="GO" id="GO:0016020">
    <property type="term" value="C:membrane"/>
    <property type="evidence" value="ECO:0007669"/>
    <property type="project" value="InterPro"/>
</dbReference>
<dbReference type="RefSeq" id="WP_350350168.1">
    <property type="nucleotide sequence ID" value="NZ_CP158357.1"/>
</dbReference>
<dbReference type="InterPro" id="IPR036890">
    <property type="entry name" value="HATPase_C_sf"/>
</dbReference>
<feature type="transmembrane region" description="Helical" evidence="18">
    <location>
        <begin position="37"/>
        <end position="54"/>
    </location>
</feature>
<name>A0AAU7VRC6_9MICO</name>
<evidence type="ECO:0000256" key="12">
    <source>
        <dbReference type="ARBA" id="ARBA00022840"/>
    </source>
</evidence>
<evidence type="ECO:0000256" key="18">
    <source>
        <dbReference type="SAM" id="Phobius"/>
    </source>
</evidence>
<feature type="transmembrane region" description="Helical" evidence="18">
    <location>
        <begin position="13"/>
        <end position="30"/>
    </location>
</feature>
<dbReference type="PIRSF" id="PIRSF037434">
    <property type="entry name" value="STHK_ChrS"/>
    <property type="match status" value="1"/>
</dbReference>
<dbReference type="Pfam" id="PF02518">
    <property type="entry name" value="HATPase_c"/>
    <property type="match status" value="1"/>
</dbReference>
<feature type="domain" description="Histidine kinase/HSP90-like ATPase" evidence="19">
    <location>
        <begin position="294"/>
        <end position="392"/>
    </location>
</feature>
<keyword evidence="6" id="KW-0004">4Fe-4S</keyword>
<accession>A0AAU7VRC6</accession>
<evidence type="ECO:0000256" key="13">
    <source>
        <dbReference type="ARBA" id="ARBA00023004"/>
    </source>
</evidence>
<dbReference type="InterPro" id="IPR011712">
    <property type="entry name" value="Sig_transdc_His_kin_sub3_dim/P"/>
</dbReference>
<evidence type="ECO:0000256" key="10">
    <source>
        <dbReference type="ARBA" id="ARBA00022741"/>
    </source>
</evidence>
<keyword evidence="18" id="KW-0472">Membrane</keyword>
<feature type="transmembrane region" description="Helical" evidence="18">
    <location>
        <begin position="74"/>
        <end position="103"/>
    </location>
</feature>